<evidence type="ECO:0000256" key="4">
    <source>
        <dbReference type="ARBA" id="ARBA00010609"/>
    </source>
</evidence>
<evidence type="ECO:0000313" key="14">
    <source>
        <dbReference type="Proteomes" id="UP000283269"/>
    </source>
</evidence>
<dbReference type="InterPro" id="IPR045087">
    <property type="entry name" value="Cu-oxidase_fam"/>
</dbReference>
<dbReference type="Proteomes" id="UP000283269">
    <property type="component" value="Unassembled WGS sequence"/>
</dbReference>
<keyword evidence="9" id="KW-0186">Copper</keyword>
<evidence type="ECO:0000256" key="5">
    <source>
        <dbReference type="ARBA" id="ARBA00012297"/>
    </source>
</evidence>
<keyword evidence="10" id="KW-0732">Signal</keyword>
<dbReference type="OrthoDB" id="2121828at2759"/>
<dbReference type="EMBL" id="NHYD01001647">
    <property type="protein sequence ID" value="PPQ90320.1"/>
    <property type="molecule type" value="Genomic_DNA"/>
</dbReference>
<accession>A0A409XHV7</accession>
<evidence type="ECO:0000259" key="12">
    <source>
        <dbReference type="Pfam" id="PF07731"/>
    </source>
</evidence>
<comment type="similarity">
    <text evidence="4">Belongs to the multicopper oxidase family.</text>
</comment>
<dbReference type="GO" id="GO:0005507">
    <property type="term" value="F:copper ion binding"/>
    <property type="evidence" value="ECO:0007669"/>
    <property type="project" value="InterPro"/>
</dbReference>
<evidence type="ECO:0000256" key="1">
    <source>
        <dbReference type="ARBA" id="ARBA00000349"/>
    </source>
</evidence>
<keyword evidence="7" id="KW-0479">Metal-binding</keyword>
<feature type="chain" id="PRO_5019533239" description="laccase" evidence="10">
    <location>
        <begin position="19"/>
        <end position="344"/>
    </location>
</feature>
<dbReference type="InParanoid" id="A0A409XHV7"/>
<evidence type="ECO:0000256" key="3">
    <source>
        <dbReference type="ARBA" id="ARBA00004613"/>
    </source>
</evidence>
<evidence type="ECO:0000256" key="10">
    <source>
        <dbReference type="SAM" id="SignalP"/>
    </source>
</evidence>
<protein>
    <recommendedName>
        <fullName evidence="5">laccase</fullName>
        <ecNumber evidence="5">1.10.3.2</ecNumber>
    </recommendedName>
</protein>
<dbReference type="GO" id="GO:0052716">
    <property type="term" value="F:hydroquinone:oxygen oxidoreductase activity"/>
    <property type="evidence" value="ECO:0007669"/>
    <property type="project" value="UniProtKB-EC"/>
</dbReference>
<proteinExistence type="inferred from homology"/>
<dbReference type="Pfam" id="PF07731">
    <property type="entry name" value="Cu-oxidase_2"/>
    <property type="match status" value="1"/>
</dbReference>
<dbReference type="Pfam" id="PF00394">
    <property type="entry name" value="Cu-oxidase"/>
    <property type="match status" value="1"/>
</dbReference>
<dbReference type="FunFam" id="2.60.40.420:FF:000045">
    <property type="entry name" value="Laccase 2"/>
    <property type="match status" value="1"/>
</dbReference>
<dbReference type="PANTHER" id="PTHR11709">
    <property type="entry name" value="MULTI-COPPER OXIDASE"/>
    <property type="match status" value="1"/>
</dbReference>
<organism evidence="13 14">
    <name type="scientific">Psilocybe cyanescens</name>
    <dbReference type="NCBI Taxonomy" id="93625"/>
    <lineage>
        <taxon>Eukaryota</taxon>
        <taxon>Fungi</taxon>
        <taxon>Dikarya</taxon>
        <taxon>Basidiomycota</taxon>
        <taxon>Agaricomycotina</taxon>
        <taxon>Agaricomycetes</taxon>
        <taxon>Agaricomycetidae</taxon>
        <taxon>Agaricales</taxon>
        <taxon>Agaricineae</taxon>
        <taxon>Strophariaceae</taxon>
        <taxon>Psilocybe</taxon>
    </lineage>
</organism>
<feature type="domain" description="Plastocyanin-like" evidence="11">
    <location>
        <begin position="23"/>
        <end position="177"/>
    </location>
</feature>
<gene>
    <name evidence="13" type="ORF">CVT25_007722</name>
</gene>
<dbReference type="PANTHER" id="PTHR11709:SF394">
    <property type="entry name" value="FI03373P-RELATED"/>
    <property type="match status" value="1"/>
</dbReference>
<keyword evidence="6" id="KW-0964">Secreted</keyword>
<comment type="catalytic activity">
    <reaction evidence="1">
        <text>4 hydroquinone + O2 = 4 benzosemiquinone + 2 H2O</text>
        <dbReference type="Rhea" id="RHEA:11276"/>
        <dbReference type="ChEBI" id="CHEBI:15377"/>
        <dbReference type="ChEBI" id="CHEBI:15379"/>
        <dbReference type="ChEBI" id="CHEBI:17594"/>
        <dbReference type="ChEBI" id="CHEBI:17977"/>
        <dbReference type="EC" id="1.10.3.2"/>
    </reaction>
</comment>
<comment type="caution">
    <text evidence="13">The sequence shown here is derived from an EMBL/GenBank/DDBJ whole genome shotgun (WGS) entry which is preliminary data.</text>
</comment>
<comment type="cofactor">
    <cofactor evidence="2">
        <name>Cu cation</name>
        <dbReference type="ChEBI" id="CHEBI:23378"/>
    </cofactor>
</comment>
<evidence type="ECO:0000313" key="13">
    <source>
        <dbReference type="EMBL" id="PPQ90320.1"/>
    </source>
</evidence>
<sequence>MRLVLISFLAVSAYWALSGDTETTIITLADWYHLVAPQEVIEEVIPTSDATLINGLGRYARGPTSALAVISVIANKRYRFRLVSISCDPNFTFSIDGHAMITDYISYHIQTIIEADGVNTQPLVVDSIQIFSGQRYSFILTADQAIDNYWIRANPGPTGTSGFDGGINSAILRYVNATVEDPITNNTSSNPLVETNLVPLDGASAPGVAGVGLADVNINLDFGFNGAQFTVNDVAWVTPTVPVIEISMPSGSAGSPHPLHLHGHTFSVVRSAGYSSYNYDNPIRRDVVSTGSDTTDNVTIRFTTDNSGRWILHCVTRGFAVVMVEDVDTVENSTASSKPLVFLA</sequence>
<dbReference type="SUPFAM" id="SSF49503">
    <property type="entry name" value="Cupredoxins"/>
    <property type="match status" value="2"/>
</dbReference>
<evidence type="ECO:0000256" key="9">
    <source>
        <dbReference type="ARBA" id="ARBA00023008"/>
    </source>
</evidence>
<evidence type="ECO:0000256" key="6">
    <source>
        <dbReference type="ARBA" id="ARBA00022525"/>
    </source>
</evidence>
<keyword evidence="8" id="KW-0560">Oxidoreductase</keyword>
<dbReference type="AlphaFoldDB" id="A0A409XHV7"/>
<feature type="signal peptide" evidence="10">
    <location>
        <begin position="1"/>
        <end position="18"/>
    </location>
</feature>
<dbReference type="InterPro" id="IPR011706">
    <property type="entry name" value="Cu-oxidase_C"/>
</dbReference>
<keyword evidence="14" id="KW-1185">Reference proteome</keyword>
<reference evidence="13 14" key="1">
    <citation type="journal article" date="2018" name="Evol. Lett.">
        <title>Horizontal gene cluster transfer increased hallucinogenic mushroom diversity.</title>
        <authorList>
            <person name="Reynolds H.T."/>
            <person name="Vijayakumar V."/>
            <person name="Gluck-Thaler E."/>
            <person name="Korotkin H.B."/>
            <person name="Matheny P.B."/>
            <person name="Slot J.C."/>
        </authorList>
    </citation>
    <scope>NUCLEOTIDE SEQUENCE [LARGE SCALE GENOMIC DNA]</scope>
    <source>
        <strain evidence="13 14">2631</strain>
    </source>
</reference>
<dbReference type="InterPro" id="IPR008972">
    <property type="entry name" value="Cupredoxin"/>
</dbReference>
<feature type="domain" description="Plastocyanin-like" evidence="12">
    <location>
        <begin position="221"/>
        <end position="316"/>
    </location>
</feature>
<dbReference type="EC" id="1.10.3.2" evidence="5"/>
<evidence type="ECO:0000256" key="2">
    <source>
        <dbReference type="ARBA" id="ARBA00001935"/>
    </source>
</evidence>
<evidence type="ECO:0000256" key="7">
    <source>
        <dbReference type="ARBA" id="ARBA00022723"/>
    </source>
</evidence>
<evidence type="ECO:0000256" key="8">
    <source>
        <dbReference type="ARBA" id="ARBA00023002"/>
    </source>
</evidence>
<comment type="subcellular location">
    <subcellularLocation>
        <location evidence="3">Secreted</location>
    </subcellularLocation>
</comment>
<dbReference type="Gene3D" id="2.60.40.420">
    <property type="entry name" value="Cupredoxins - blue copper proteins"/>
    <property type="match status" value="2"/>
</dbReference>
<evidence type="ECO:0000259" key="11">
    <source>
        <dbReference type="Pfam" id="PF00394"/>
    </source>
</evidence>
<name>A0A409XHV7_PSICY</name>
<dbReference type="GO" id="GO:0005576">
    <property type="term" value="C:extracellular region"/>
    <property type="evidence" value="ECO:0007669"/>
    <property type="project" value="UniProtKB-SubCell"/>
</dbReference>
<dbReference type="STRING" id="93625.A0A409XHV7"/>
<dbReference type="InterPro" id="IPR001117">
    <property type="entry name" value="Cu-oxidase_2nd"/>
</dbReference>